<keyword evidence="2 11" id="KW-0813">Transport</keyword>
<evidence type="ECO:0000313" key="18">
    <source>
        <dbReference type="Proteomes" id="UP000218366"/>
    </source>
</evidence>
<keyword evidence="9 11" id="KW-0472">Membrane</keyword>
<dbReference type="InterPro" id="IPR012910">
    <property type="entry name" value="Plug_dom"/>
</dbReference>
<dbReference type="GO" id="GO:0009279">
    <property type="term" value="C:cell outer membrane"/>
    <property type="evidence" value="ECO:0007669"/>
    <property type="project" value="UniProtKB-SubCell"/>
</dbReference>
<dbReference type="InterPro" id="IPR037066">
    <property type="entry name" value="Plug_dom_sf"/>
</dbReference>
<feature type="region of interest" description="Disordered" evidence="13">
    <location>
        <begin position="22"/>
        <end position="43"/>
    </location>
</feature>
<dbReference type="Pfam" id="PF00593">
    <property type="entry name" value="TonB_dep_Rec_b-barrel"/>
    <property type="match status" value="1"/>
</dbReference>
<dbReference type="PANTHER" id="PTHR32552">
    <property type="entry name" value="FERRICHROME IRON RECEPTOR-RELATED"/>
    <property type="match status" value="1"/>
</dbReference>
<evidence type="ECO:0000256" key="1">
    <source>
        <dbReference type="ARBA" id="ARBA00004571"/>
    </source>
</evidence>
<evidence type="ECO:0000256" key="14">
    <source>
        <dbReference type="SAM" id="SignalP"/>
    </source>
</evidence>
<dbReference type="PROSITE" id="PS52016">
    <property type="entry name" value="TONB_DEPENDENT_REC_3"/>
    <property type="match status" value="1"/>
</dbReference>
<dbReference type="PANTHER" id="PTHR32552:SF81">
    <property type="entry name" value="TONB-DEPENDENT OUTER MEMBRANE RECEPTOR"/>
    <property type="match status" value="1"/>
</dbReference>
<evidence type="ECO:0000256" key="9">
    <source>
        <dbReference type="ARBA" id="ARBA00023136"/>
    </source>
</evidence>
<feature type="domain" description="TonB-dependent receptor plug" evidence="16">
    <location>
        <begin position="60"/>
        <end position="165"/>
    </location>
</feature>
<protein>
    <submittedName>
        <fullName evidence="17">TonB-dependent receptor</fullName>
    </submittedName>
</protein>
<dbReference type="AlphaFoldDB" id="A0A2A4B648"/>
<dbReference type="InterPro" id="IPR000531">
    <property type="entry name" value="Beta-barrel_TonB"/>
</dbReference>
<keyword evidence="14" id="KW-0732">Signal</keyword>
<evidence type="ECO:0000256" key="4">
    <source>
        <dbReference type="ARBA" id="ARBA00022496"/>
    </source>
</evidence>
<dbReference type="EMBL" id="NWMW01000001">
    <property type="protein sequence ID" value="PCD03238.1"/>
    <property type="molecule type" value="Genomic_DNA"/>
</dbReference>
<comment type="caution">
    <text evidence="17">The sequence shown here is derived from an EMBL/GenBank/DDBJ whole genome shotgun (WGS) entry which is preliminary data.</text>
</comment>
<dbReference type="RefSeq" id="WP_096341637.1">
    <property type="nucleotide sequence ID" value="NZ_NWMW01000001.1"/>
</dbReference>
<dbReference type="Proteomes" id="UP000218366">
    <property type="component" value="Unassembled WGS sequence"/>
</dbReference>
<evidence type="ECO:0000256" key="10">
    <source>
        <dbReference type="ARBA" id="ARBA00023237"/>
    </source>
</evidence>
<feature type="signal peptide" evidence="14">
    <location>
        <begin position="1"/>
        <end position="19"/>
    </location>
</feature>
<dbReference type="InterPro" id="IPR039426">
    <property type="entry name" value="TonB-dep_rcpt-like"/>
</dbReference>
<evidence type="ECO:0000313" key="17">
    <source>
        <dbReference type="EMBL" id="PCD03238.1"/>
    </source>
</evidence>
<dbReference type="Gene3D" id="2.40.170.20">
    <property type="entry name" value="TonB-dependent receptor, beta-barrel domain"/>
    <property type="match status" value="1"/>
</dbReference>
<evidence type="ECO:0000256" key="7">
    <source>
        <dbReference type="ARBA" id="ARBA00023065"/>
    </source>
</evidence>
<dbReference type="GO" id="GO:0006826">
    <property type="term" value="P:iron ion transport"/>
    <property type="evidence" value="ECO:0007669"/>
    <property type="project" value="UniProtKB-KW"/>
</dbReference>
<reference evidence="17 18" key="1">
    <citation type="submission" date="2017-09" db="EMBL/GenBank/DDBJ databases">
        <title>Sphingomonas spermidinifaciens 9NM-10, whole genome shotgun sequence.</title>
        <authorList>
            <person name="Feng G."/>
            <person name="Zhu H."/>
        </authorList>
    </citation>
    <scope>NUCLEOTIDE SEQUENCE [LARGE SCALE GENOMIC DNA]</scope>
    <source>
        <strain evidence="17 18">9NM-10</strain>
    </source>
</reference>
<keyword evidence="5 11" id="KW-0812">Transmembrane</keyword>
<keyword evidence="3 11" id="KW-1134">Transmembrane beta strand</keyword>
<comment type="subcellular location">
    <subcellularLocation>
        <location evidence="1 11">Cell outer membrane</location>
        <topology evidence="1 11">Multi-pass membrane protein</topology>
    </subcellularLocation>
</comment>
<dbReference type="OrthoDB" id="7208812at2"/>
<evidence type="ECO:0000259" key="15">
    <source>
        <dbReference type="Pfam" id="PF00593"/>
    </source>
</evidence>
<sequence length="817" mass="87922">MKTLTAAVAALLASTSAYAQTSPTGDAAANPAQQTPVADPAAQDDPADIIVTAQKREQSLQDVSAAVTAIGADRLATSQVANLQDLQTIVPSVNFGSDFNQAKIFIRGVGANTSTTGSSTGVALHVDGVYIARAEAQLTSLFDLERVEVLRGPQGTLYGRNAVGGSVNLITAKPTATFEGYARLTYGNYNQIFAETAISGPITDWLRARVAVRTENRDGFGENPVTGRDVDDLKRRMARAQFDLDLGSRASFLLSGEYFRQDDSSGAIHYLRASFPGVARLAPLGVGGYAVRPRDLATESQVGTDTETWAVTGTFRWDLSEEIGITNITNYRQFRSSLFQDLDLSAVINSLATNGQATTNQERRIDSRQFSNELQLNYTGDLGSLVLGAFYFHERQRPIDNVGLAPRNGQLSNIAVLQAAGISLDEAFGLCGYGPGTLANGNLIAPKRVCTRSNLGTRAFAVFGQANIALGNLFGGGLDGLSLKLGGRYSAETASSENPSIVITRNGLGPVLRFTADQTRRQRTFRDFTPEVGLEWKVNPDLLLYYTYSEGFKAGSGENASGSRTIVDPETIQNHEAGVKATLAPGYTFNLAAYTYTLDGLQLNKTIAGGPTGYTTIFENAASTEAKGIEAEAFIRPAPNLRFSGAVSYTDATFEDYVTLDPLNPANVATPGAPAYNPVTNPDPTAFGAPGSGNIQLADNRTRNTPEWAWNVHGEWDVPGGEQYLNGKLTAMADVSYKSRIYFTEFEREIESSRSYTMVDGWLSYLTMEGKLKVDLFVKNAFDTFRPSSTFALATGRLIGVTWLPPRTYGIAIGYNF</sequence>
<organism evidence="17 18">
    <name type="scientific">Sphingomonas spermidinifaciens</name>
    <dbReference type="NCBI Taxonomy" id="1141889"/>
    <lineage>
        <taxon>Bacteria</taxon>
        <taxon>Pseudomonadati</taxon>
        <taxon>Pseudomonadota</taxon>
        <taxon>Alphaproteobacteria</taxon>
        <taxon>Sphingomonadales</taxon>
        <taxon>Sphingomonadaceae</taxon>
        <taxon>Sphingomonas</taxon>
    </lineage>
</organism>
<dbReference type="Gene3D" id="2.170.130.10">
    <property type="entry name" value="TonB-dependent receptor, plug domain"/>
    <property type="match status" value="1"/>
</dbReference>
<evidence type="ECO:0000256" key="11">
    <source>
        <dbReference type="PROSITE-ProRule" id="PRU01360"/>
    </source>
</evidence>
<comment type="similarity">
    <text evidence="11 12">Belongs to the TonB-dependent receptor family.</text>
</comment>
<gene>
    <name evidence="17" type="ORF">COC42_02135</name>
</gene>
<keyword evidence="8 12" id="KW-0798">TonB box</keyword>
<evidence type="ECO:0000256" key="12">
    <source>
        <dbReference type="RuleBase" id="RU003357"/>
    </source>
</evidence>
<dbReference type="SUPFAM" id="SSF56935">
    <property type="entry name" value="Porins"/>
    <property type="match status" value="1"/>
</dbReference>
<feature type="domain" description="TonB-dependent receptor-like beta-barrel" evidence="15">
    <location>
        <begin position="433"/>
        <end position="780"/>
    </location>
</feature>
<feature type="chain" id="PRO_5012517226" evidence="14">
    <location>
        <begin position="20"/>
        <end position="817"/>
    </location>
</feature>
<proteinExistence type="inferred from homology"/>
<name>A0A2A4B648_9SPHN</name>
<evidence type="ECO:0000256" key="6">
    <source>
        <dbReference type="ARBA" id="ARBA00023004"/>
    </source>
</evidence>
<keyword evidence="10 11" id="KW-0998">Cell outer membrane</keyword>
<keyword evidence="4" id="KW-0410">Iron transport</keyword>
<evidence type="ECO:0000256" key="8">
    <source>
        <dbReference type="ARBA" id="ARBA00023077"/>
    </source>
</evidence>
<evidence type="ECO:0000256" key="13">
    <source>
        <dbReference type="SAM" id="MobiDB-lite"/>
    </source>
</evidence>
<dbReference type="Pfam" id="PF07715">
    <property type="entry name" value="Plug"/>
    <property type="match status" value="1"/>
</dbReference>
<keyword evidence="7" id="KW-0406">Ion transport</keyword>
<dbReference type="InterPro" id="IPR036942">
    <property type="entry name" value="Beta-barrel_TonB_sf"/>
</dbReference>
<keyword evidence="17" id="KW-0675">Receptor</keyword>
<evidence type="ECO:0000256" key="3">
    <source>
        <dbReference type="ARBA" id="ARBA00022452"/>
    </source>
</evidence>
<keyword evidence="6" id="KW-0408">Iron</keyword>
<evidence type="ECO:0000259" key="16">
    <source>
        <dbReference type="Pfam" id="PF07715"/>
    </source>
</evidence>
<accession>A0A2A4B648</accession>
<feature type="compositionally biased region" description="Low complexity" evidence="13">
    <location>
        <begin position="31"/>
        <end position="43"/>
    </location>
</feature>
<keyword evidence="18" id="KW-1185">Reference proteome</keyword>
<evidence type="ECO:0000256" key="2">
    <source>
        <dbReference type="ARBA" id="ARBA00022448"/>
    </source>
</evidence>
<evidence type="ECO:0000256" key="5">
    <source>
        <dbReference type="ARBA" id="ARBA00022692"/>
    </source>
</evidence>